<evidence type="ECO:0000313" key="3">
    <source>
        <dbReference type="Proteomes" id="UP000765509"/>
    </source>
</evidence>
<keyword evidence="3" id="KW-1185">Reference proteome</keyword>
<evidence type="ECO:0000256" key="1">
    <source>
        <dbReference type="SAM" id="MobiDB-lite"/>
    </source>
</evidence>
<dbReference type="Proteomes" id="UP000765509">
    <property type="component" value="Unassembled WGS sequence"/>
</dbReference>
<feature type="compositionally biased region" description="Polar residues" evidence="1">
    <location>
        <begin position="1"/>
        <end position="14"/>
    </location>
</feature>
<accession>A0A9Q3GBZ8</accession>
<dbReference type="AlphaFoldDB" id="A0A9Q3GBZ8"/>
<feature type="compositionally biased region" description="Polar residues" evidence="1">
    <location>
        <begin position="32"/>
        <end position="41"/>
    </location>
</feature>
<gene>
    <name evidence="2" type="ORF">O181_001605</name>
</gene>
<proteinExistence type="predicted"/>
<sequence>MYYCTNGQHNPDCTSHTKDHFYAENPDLRPPSRNNKQRIPQSNPPYAHLSSAQALLTSTLKFKTNHQVIVDGGATHHILNNWDHFSTFNNIALLKFSAGDASM</sequence>
<reference evidence="2" key="1">
    <citation type="submission" date="2021-03" db="EMBL/GenBank/DDBJ databases">
        <title>Draft genome sequence of rust myrtle Austropuccinia psidii MF-1, a brazilian biotype.</title>
        <authorList>
            <person name="Quecine M.C."/>
            <person name="Pachon D.M.R."/>
            <person name="Bonatelli M.L."/>
            <person name="Correr F.H."/>
            <person name="Franceschini L.M."/>
            <person name="Leite T.F."/>
            <person name="Margarido G.R.A."/>
            <person name="Almeida C.A."/>
            <person name="Ferrarezi J.A."/>
            <person name="Labate C.A."/>
        </authorList>
    </citation>
    <scope>NUCLEOTIDE SEQUENCE</scope>
    <source>
        <strain evidence="2">MF-1</strain>
    </source>
</reference>
<feature type="region of interest" description="Disordered" evidence="1">
    <location>
        <begin position="1"/>
        <end position="45"/>
    </location>
</feature>
<protein>
    <submittedName>
        <fullName evidence="2">Uncharacterized protein</fullName>
    </submittedName>
</protein>
<evidence type="ECO:0000313" key="2">
    <source>
        <dbReference type="EMBL" id="MBW0461890.1"/>
    </source>
</evidence>
<dbReference type="EMBL" id="AVOT02000239">
    <property type="protein sequence ID" value="MBW0461890.1"/>
    <property type="molecule type" value="Genomic_DNA"/>
</dbReference>
<comment type="caution">
    <text evidence="2">The sequence shown here is derived from an EMBL/GenBank/DDBJ whole genome shotgun (WGS) entry which is preliminary data.</text>
</comment>
<name>A0A9Q3GBZ8_9BASI</name>
<organism evidence="2 3">
    <name type="scientific">Austropuccinia psidii MF-1</name>
    <dbReference type="NCBI Taxonomy" id="1389203"/>
    <lineage>
        <taxon>Eukaryota</taxon>
        <taxon>Fungi</taxon>
        <taxon>Dikarya</taxon>
        <taxon>Basidiomycota</taxon>
        <taxon>Pucciniomycotina</taxon>
        <taxon>Pucciniomycetes</taxon>
        <taxon>Pucciniales</taxon>
        <taxon>Sphaerophragmiaceae</taxon>
        <taxon>Austropuccinia</taxon>
    </lineage>
</organism>
<dbReference type="OrthoDB" id="1105271at2759"/>